<comment type="caution">
    <text evidence="2">The sequence shown here is derived from an EMBL/GenBank/DDBJ whole genome shotgun (WGS) entry which is preliminary data.</text>
</comment>
<dbReference type="EMBL" id="JAYKXN010000002">
    <property type="protein sequence ID" value="KAK7311154.1"/>
    <property type="molecule type" value="Genomic_DNA"/>
</dbReference>
<evidence type="ECO:0000313" key="3">
    <source>
        <dbReference type="Proteomes" id="UP001359559"/>
    </source>
</evidence>
<dbReference type="AlphaFoldDB" id="A0AAN9K8H4"/>
<gene>
    <name evidence="2" type="ORF">RJT34_09096</name>
</gene>
<keyword evidence="3" id="KW-1185">Reference proteome</keyword>
<evidence type="ECO:0000313" key="2">
    <source>
        <dbReference type="EMBL" id="KAK7311154.1"/>
    </source>
</evidence>
<accession>A0AAN9K8H4</accession>
<organism evidence="2 3">
    <name type="scientific">Clitoria ternatea</name>
    <name type="common">Butterfly pea</name>
    <dbReference type="NCBI Taxonomy" id="43366"/>
    <lineage>
        <taxon>Eukaryota</taxon>
        <taxon>Viridiplantae</taxon>
        <taxon>Streptophyta</taxon>
        <taxon>Embryophyta</taxon>
        <taxon>Tracheophyta</taxon>
        <taxon>Spermatophyta</taxon>
        <taxon>Magnoliopsida</taxon>
        <taxon>eudicotyledons</taxon>
        <taxon>Gunneridae</taxon>
        <taxon>Pentapetalae</taxon>
        <taxon>rosids</taxon>
        <taxon>fabids</taxon>
        <taxon>Fabales</taxon>
        <taxon>Fabaceae</taxon>
        <taxon>Papilionoideae</taxon>
        <taxon>50 kb inversion clade</taxon>
        <taxon>NPAAA clade</taxon>
        <taxon>indigoferoid/millettioid clade</taxon>
        <taxon>Phaseoleae</taxon>
        <taxon>Clitoria</taxon>
    </lineage>
</organism>
<reference evidence="2 3" key="1">
    <citation type="submission" date="2024-01" db="EMBL/GenBank/DDBJ databases">
        <title>The genomes of 5 underutilized Papilionoideae crops provide insights into root nodulation and disease resistance.</title>
        <authorList>
            <person name="Yuan L."/>
        </authorList>
    </citation>
    <scope>NUCLEOTIDE SEQUENCE [LARGE SCALE GENOMIC DNA]</scope>
    <source>
        <strain evidence="2">LY-2023</strain>
        <tissue evidence="2">Leaf</tissue>
    </source>
</reference>
<feature type="region of interest" description="Disordered" evidence="1">
    <location>
        <begin position="174"/>
        <end position="195"/>
    </location>
</feature>
<proteinExistence type="predicted"/>
<protein>
    <submittedName>
        <fullName evidence="2">Uncharacterized protein</fullName>
    </submittedName>
</protein>
<dbReference type="Proteomes" id="UP001359559">
    <property type="component" value="Unassembled WGS sequence"/>
</dbReference>
<name>A0AAN9K8H4_CLITE</name>
<evidence type="ECO:0000256" key="1">
    <source>
        <dbReference type="SAM" id="MobiDB-lite"/>
    </source>
</evidence>
<sequence>MIEPTVNDALGQLGHAPGRSRFNIENHNSCFQRACVLSAATKLIFQAMSTKALLRRLVNIKGTHSNLSEPRLTRAYPTMSIFLSFMDTIEYSTFLFCDYVHDDNFLEGVQPPPRNGYHGNDIGHQVWNFNGEGRMVFMSRLGPFAKAEEETLVDYEGTWRDIMINPMRFQVEEDINQKKERDDEEVGEASTPPNP</sequence>